<dbReference type="AlphaFoldDB" id="A0AAE0EXT5"/>
<dbReference type="EMBL" id="LGRX02031544">
    <property type="protein sequence ID" value="KAK3244701.1"/>
    <property type="molecule type" value="Genomic_DNA"/>
</dbReference>
<proteinExistence type="predicted"/>
<evidence type="ECO:0000259" key="1">
    <source>
        <dbReference type="Pfam" id="PF04784"/>
    </source>
</evidence>
<sequence>MRPVILNTESVWSSPARAPLEVAKTLQKTLLKLQGKFLAEDGSGVDYQGLLKSSEFQEYKQMTGELREVDLTTLSEIPERRCFFINLYNALTVHAICASFEERPIKSVLDIKDFWKTMSYQIGAFVFSLDAMEHGILRGNRPHPSTRKSFFQEDDPRLSLGVPLDCRVHFALVCGAVSCPSIRVFQQTNLEKGLQGAATSFCDGEVEVDTSCVKMSKIFDWYSKDFGSTQIEVLETIVSFMSPGQQRDQLNQLVQDGRGKRSHLTQGWRWFLRPLFGLQTMLPGPVYVRFKSYDWSLNHS</sequence>
<keyword evidence="3" id="KW-1185">Reference proteome</keyword>
<comment type="caution">
    <text evidence="2">The sequence shown here is derived from an EMBL/GenBank/DDBJ whole genome shotgun (WGS) entry which is preliminary data.</text>
</comment>
<dbReference type="Pfam" id="PF04784">
    <property type="entry name" value="DUF547"/>
    <property type="match status" value="1"/>
</dbReference>
<feature type="domain" description="DUF547" evidence="1">
    <location>
        <begin position="78"/>
        <end position="201"/>
    </location>
</feature>
<dbReference type="PANTHER" id="PTHR46361:SF3">
    <property type="entry name" value="ELECTRON CARRIER_ PROTEIN DISULFIDE OXIDOREDUCTASE"/>
    <property type="match status" value="1"/>
</dbReference>
<organism evidence="2 3">
    <name type="scientific">Cymbomonas tetramitiformis</name>
    <dbReference type="NCBI Taxonomy" id="36881"/>
    <lineage>
        <taxon>Eukaryota</taxon>
        <taxon>Viridiplantae</taxon>
        <taxon>Chlorophyta</taxon>
        <taxon>Pyramimonadophyceae</taxon>
        <taxon>Pyramimonadales</taxon>
        <taxon>Pyramimonadaceae</taxon>
        <taxon>Cymbomonas</taxon>
    </lineage>
</organism>
<accession>A0AAE0EXT5</accession>
<evidence type="ECO:0000313" key="2">
    <source>
        <dbReference type="EMBL" id="KAK3244701.1"/>
    </source>
</evidence>
<dbReference type="PANTHER" id="PTHR46361">
    <property type="entry name" value="ELECTRON CARRIER/ PROTEIN DISULFIDE OXIDOREDUCTASE"/>
    <property type="match status" value="1"/>
</dbReference>
<reference evidence="2 3" key="1">
    <citation type="journal article" date="2015" name="Genome Biol. Evol.">
        <title>Comparative Genomics of a Bacterivorous Green Alga Reveals Evolutionary Causalities and Consequences of Phago-Mixotrophic Mode of Nutrition.</title>
        <authorList>
            <person name="Burns J.A."/>
            <person name="Paasch A."/>
            <person name="Narechania A."/>
            <person name="Kim E."/>
        </authorList>
    </citation>
    <scope>NUCLEOTIDE SEQUENCE [LARGE SCALE GENOMIC DNA]</scope>
    <source>
        <strain evidence="2 3">PLY_AMNH</strain>
    </source>
</reference>
<dbReference type="Proteomes" id="UP001190700">
    <property type="component" value="Unassembled WGS sequence"/>
</dbReference>
<dbReference type="InterPro" id="IPR006869">
    <property type="entry name" value="DUF547"/>
</dbReference>
<gene>
    <name evidence="2" type="ORF">CYMTET_45697</name>
</gene>
<name>A0AAE0EXT5_9CHLO</name>
<protein>
    <recommendedName>
        <fullName evidence="1">DUF547 domain-containing protein</fullName>
    </recommendedName>
</protein>
<evidence type="ECO:0000313" key="3">
    <source>
        <dbReference type="Proteomes" id="UP001190700"/>
    </source>
</evidence>